<feature type="transmembrane region" description="Helical" evidence="1">
    <location>
        <begin position="57"/>
        <end position="74"/>
    </location>
</feature>
<keyword evidence="3" id="KW-1185">Reference proteome</keyword>
<feature type="transmembrane region" description="Helical" evidence="1">
    <location>
        <begin position="242"/>
        <end position="262"/>
    </location>
</feature>
<evidence type="ECO:0000313" key="3">
    <source>
        <dbReference type="Proteomes" id="UP001211005"/>
    </source>
</evidence>
<feature type="transmembrane region" description="Helical" evidence="1">
    <location>
        <begin position="35"/>
        <end position="52"/>
    </location>
</feature>
<dbReference type="RefSeq" id="WP_269560327.1">
    <property type="nucleotide sequence ID" value="NZ_CP114767.1"/>
</dbReference>
<feature type="transmembrane region" description="Helical" evidence="1">
    <location>
        <begin position="328"/>
        <end position="345"/>
    </location>
</feature>
<reference evidence="2 3" key="1">
    <citation type="submission" date="2022-12" db="EMBL/GenBank/DDBJ databases">
        <title>Hymenobacter canadensis sp. nov. isolated from lake water of the Cambridge Bay, Canada.</title>
        <authorList>
            <person name="Kim W.H."/>
            <person name="Lee Y.M."/>
        </authorList>
    </citation>
    <scope>NUCLEOTIDE SEQUENCE [LARGE SCALE GENOMIC DNA]</scope>
    <source>
        <strain evidence="2 3">PAMC 29467</strain>
    </source>
</reference>
<proteinExistence type="predicted"/>
<keyword evidence="1" id="KW-0472">Membrane</keyword>
<feature type="transmembrane region" description="Helical" evidence="1">
    <location>
        <begin position="113"/>
        <end position="130"/>
    </location>
</feature>
<evidence type="ECO:0000256" key="1">
    <source>
        <dbReference type="SAM" id="Phobius"/>
    </source>
</evidence>
<accession>A0ABY7LPC2</accession>
<sequence>MGSGPAQTPDSRYYLAAAHSWATTRHLLNPDGTTYVFWGPLYPVLLAAAGAVRTPALAVPMLHAVCLLGSWAGWTWLSRKMLGTDAAWPAVVPWVLAFSTPWLMAAKFIWAESVFLLLFTAYAAALYGYLTSRQHRWLVLATVAGFLLPLQRTTGLFLLAGTAVGLLVGYGWQQMGRRRGILVWHLLASLSGGVAWQAWVARSQHDEPLVVYAKAAWGLQPLSDFSFVLTRWVVPLPVPAGSVSWGFLLAGAALLGLLVLGAGNLGRFGWVLLITVATYIGWHVVAHVLSRGAAGLHDGERYAGAVFGPVVLLLSGAIRALAGRHPRWLLVVLLLWLMYPAARAVRNSRFLHQLPTTLAAAAE</sequence>
<dbReference type="Proteomes" id="UP001211005">
    <property type="component" value="Chromosome"/>
</dbReference>
<feature type="transmembrane region" description="Helical" evidence="1">
    <location>
        <begin position="86"/>
        <end position="106"/>
    </location>
</feature>
<evidence type="ECO:0008006" key="4">
    <source>
        <dbReference type="Google" id="ProtNLM"/>
    </source>
</evidence>
<organism evidence="2 3">
    <name type="scientific">Hymenobacter canadensis</name>
    <dbReference type="NCBI Taxonomy" id="2999067"/>
    <lineage>
        <taxon>Bacteria</taxon>
        <taxon>Pseudomonadati</taxon>
        <taxon>Bacteroidota</taxon>
        <taxon>Cytophagia</taxon>
        <taxon>Cytophagales</taxon>
        <taxon>Hymenobacteraceae</taxon>
        <taxon>Hymenobacter</taxon>
    </lineage>
</organism>
<keyword evidence="1" id="KW-1133">Transmembrane helix</keyword>
<protein>
    <recommendedName>
        <fullName evidence="4">Glycosyltransferase RgtA/B/C/D-like domain-containing protein</fullName>
    </recommendedName>
</protein>
<feature type="transmembrane region" description="Helical" evidence="1">
    <location>
        <begin position="182"/>
        <end position="199"/>
    </location>
</feature>
<gene>
    <name evidence="2" type="ORF">O3303_01630</name>
</gene>
<feature type="transmembrane region" description="Helical" evidence="1">
    <location>
        <begin position="268"/>
        <end position="290"/>
    </location>
</feature>
<feature type="transmembrane region" description="Helical" evidence="1">
    <location>
        <begin position="302"/>
        <end position="322"/>
    </location>
</feature>
<name>A0ABY7LPC2_9BACT</name>
<feature type="transmembrane region" description="Helical" evidence="1">
    <location>
        <begin position="150"/>
        <end position="170"/>
    </location>
</feature>
<keyword evidence="1" id="KW-0812">Transmembrane</keyword>
<dbReference type="EMBL" id="CP114767">
    <property type="protein sequence ID" value="WBA42268.1"/>
    <property type="molecule type" value="Genomic_DNA"/>
</dbReference>
<evidence type="ECO:0000313" key="2">
    <source>
        <dbReference type="EMBL" id="WBA42268.1"/>
    </source>
</evidence>